<dbReference type="InterPro" id="IPR011701">
    <property type="entry name" value="MFS"/>
</dbReference>
<feature type="transmembrane region" description="Helical" evidence="8">
    <location>
        <begin position="94"/>
        <end position="114"/>
    </location>
</feature>
<keyword evidence="7 8" id="KW-0472">Membrane</keyword>
<organism evidence="10 11">
    <name type="scientific">Tomitella cavernea</name>
    <dbReference type="NCBI Taxonomy" id="1387982"/>
    <lineage>
        <taxon>Bacteria</taxon>
        <taxon>Bacillati</taxon>
        <taxon>Actinomycetota</taxon>
        <taxon>Actinomycetes</taxon>
        <taxon>Mycobacteriales</taxon>
        <taxon>Tomitella</taxon>
    </lineage>
</organism>
<feature type="transmembrane region" description="Helical" evidence="8">
    <location>
        <begin position="67"/>
        <end position="87"/>
    </location>
</feature>
<evidence type="ECO:0000256" key="4">
    <source>
        <dbReference type="ARBA" id="ARBA00022475"/>
    </source>
</evidence>
<feature type="transmembrane region" description="Helical" evidence="8">
    <location>
        <begin position="450"/>
        <end position="471"/>
    </location>
</feature>
<evidence type="ECO:0000259" key="9">
    <source>
        <dbReference type="PROSITE" id="PS50850"/>
    </source>
</evidence>
<keyword evidence="3" id="KW-0813">Transport</keyword>
<dbReference type="InterPro" id="IPR004638">
    <property type="entry name" value="EmrB-like"/>
</dbReference>
<feature type="transmembrane region" description="Helical" evidence="8">
    <location>
        <begin position="120"/>
        <end position="145"/>
    </location>
</feature>
<dbReference type="Gene3D" id="1.20.1250.20">
    <property type="entry name" value="MFS general substrate transporter like domains"/>
    <property type="match status" value="1"/>
</dbReference>
<feature type="domain" description="Major facilitator superfamily (MFS) profile" evidence="9">
    <location>
        <begin position="29"/>
        <end position="476"/>
    </location>
</feature>
<keyword evidence="11" id="KW-1185">Reference proteome</keyword>
<dbReference type="SUPFAM" id="SSF103473">
    <property type="entry name" value="MFS general substrate transporter"/>
    <property type="match status" value="1"/>
</dbReference>
<evidence type="ECO:0000256" key="5">
    <source>
        <dbReference type="ARBA" id="ARBA00022692"/>
    </source>
</evidence>
<comment type="subcellular location">
    <subcellularLocation>
        <location evidence="1">Cell membrane</location>
        <topology evidence="1">Multi-pass membrane protein</topology>
    </subcellularLocation>
</comment>
<protein>
    <submittedName>
        <fullName evidence="10">DHA2 family efflux MFS transporter permease subunit</fullName>
    </submittedName>
</protein>
<feature type="transmembrane region" description="Helical" evidence="8">
    <location>
        <begin position="28"/>
        <end position="47"/>
    </location>
</feature>
<feature type="transmembrane region" description="Helical" evidence="8">
    <location>
        <begin position="319"/>
        <end position="340"/>
    </location>
</feature>
<feature type="transmembrane region" description="Helical" evidence="8">
    <location>
        <begin position="212"/>
        <end position="234"/>
    </location>
</feature>
<feature type="transmembrane region" description="Helical" evidence="8">
    <location>
        <begin position="157"/>
        <end position="177"/>
    </location>
</feature>
<dbReference type="Proteomes" id="UP001500839">
    <property type="component" value="Unassembled WGS sequence"/>
</dbReference>
<name>A0ABP9C3K4_9ACTN</name>
<dbReference type="PANTHER" id="PTHR42718">
    <property type="entry name" value="MAJOR FACILITATOR SUPERFAMILY MULTIDRUG TRANSPORTER MFSC"/>
    <property type="match status" value="1"/>
</dbReference>
<comment type="caution">
    <text evidence="10">The sequence shown here is derived from an EMBL/GenBank/DDBJ whole genome shotgun (WGS) entry which is preliminary data.</text>
</comment>
<feature type="transmembrane region" description="Helical" evidence="8">
    <location>
        <begin position="285"/>
        <end position="307"/>
    </location>
</feature>
<dbReference type="InterPro" id="IPR036259">
    <property type="entry name" value="MFS_trans_sf"/>
</dbReference>
<dbReference type="Pfam" id="PF07690">
    <property type="entry name" value="MFS_1"/>
    <property type="match status" value="1"/>
</dbReference>
<keyword evidence="6 8" id="KW-1133">Transmembrane helix</keyword>
<dbReference type="NCBIfam" id="TIGR00711">
    <property type="entry name" value="efflux_EmrB"/>
    <property type="match status" value="1"/>
</dbReference>
<keyword evidence="5 8" id="KW-0812">Transmembrane</keyword>
<gene>
    <name evidence="10" type="ORF">GCM10023353_03210</name>
</gene>
<dbReference type="Gene3D" id="1.20.1720.10">
    <property type="entry name" value="Multidrug resistance protein D"/>
    <property type="match status" value="1"/>
</dbReference>
<evidence type="ECO:0000256" key="2">
    <source>
        <dbReference type="ARBA" id="ARBA00008537"/>
    </source>
</evidence>
<dbReference type="PANTHER" id="PTHR42718:SF9">
    <property type="entry name" value="MAJOR FACILITATOR SUPERFAMILY MULTIDRUG TRANSPORTER MFSC"/>
    <property type="match status" value="1"/>
</dbReference>
<evidence type="ECO:0000256" key="3">
    <source>
        <dbReference type="ARBA" id="ARBA00022448"/>
    </source>
</evidence>
<feature type="transmembrane region" description="Helical" evidence="8">
    <location>
        <begin position="183"/>
        <end position="200"/>
    </location>
</feature>
<dbReference type="PROSITE" id="PS50850">
    <property type="entry name" value="MFS"/>
    <property type="match status" value="1"/>
</dbReference>
<proteinExistence type="inferred from homology"/>
<evidence type="ECO:0000256" key="6">
    <source>
        <dbReference type="ARBA" id="ARBA00022989"/>
    </source>
</evidence>
<evidence type="ECO:0000313" key="10">
    <source>
        <dbReference type="EMBL" id="GAA4804119.1"/>
    </source>
</evidence>
<feature type="transmembrane region" description="Helical" evidence="8">
    <location>
        <begin position="415"/>
        <end position="438"/>
    </location>
</feature>
<comment type="similarity">
    <text evidence="2">Belongs to the major facilitator superfamily. EmrB family.</text>
</comment>
<feature type="transmembrane region" description="Helical" evidence="8">
    <location>
        <begin position="376"/>
        <end position="394"/>
    </location>
</feature>
<evidence type="ECO:0000256" key="1">
    <source>
        <dbReference type="ARBA" id="ARBA00004651"/>
    </source>
</evidence>
<evidence type="ECO:0000313" key="11">
    <source>
        <dbReference type="Proteomes" id="UP001500839"/>
    </source>
</evidence>
<evidence type="ECO:0000256" key="7">
    <source>
        <dbReference type="ARBA" id="ARBA00023136"/>
    </source>
</evidence>
<feature type="transmembrane region" description="Helical" evidence="8">
    <location>
        <begin position="246"/>
        <end position="265"/>
    </location>
</feature>
<sequence length="482" mass="49965">MTTNDTGTMDMQGSSAAEESAVGPRSGLIIGMLVVAAFVMILNETIVSVALPDLAKILDVSATTVQWLASGFLLTMAVVIPTTGFLLERFSPRAIFLTAMSLFSVGTLVCAASPNFEVLLAGRVVQAGGTAVMIPLLMTTVMRLVPEDKRGATMGTMAIVIGFAPALGPTVGGAILSGMGWRWMFWLVLILAAAMFAVGATRMHVPGETRKVPLDVASVIMSGLAFAGIVYGFSLIGRSGDTLMPAWAPIVAGLVVLGGFVWRQMVLQREDRPLLSLLPLGYRQFTVSVIVGVLVFMSLLGAGAILLPMYMQNVLGESTFITGLALLPGGLALAALSRPVGRLYDRVGARPLLIPGAAGMTAALWLFALLGEDSSVWAVIGIDILLMVALGVMMTPMMTEALGVLPDSLYSHGSAILTTLQQVAGALGSAVFVSVATLGSSGPILDADGMRLAFATAGAISIVAFVATLFLKRSAPAGGHGH</sequence>
<keyword evidence="4" id="KW-1003">Cell membrane</keyword>
<dbReference type="EMBL" id="BAABKQ010000001">
    <property type="protein sequence ID" value="GAA4804119.1"/>
    <property type="molecule type" value="Genomic_DNA"/>
</dbReference>
<dbReference type="RefSeq" id="WP_242474670.1">
    <property type="nucleotide sequence ID" value="NZ_BAABKQ010000001.1"/>
</dbReference>
<reference evidence="11" key="1">
    <citation type="journal article" date="2019" name="Int. J. Syst. Evol. Microbiol.">
        <title>The Global Catalogue of Microorganisms (GCM) 10K type strain sequencing project: providing services to taxonomists for standard genome sequencing and annotation.</title>
        <authorList>
            <consortium name="The Broad Institute Genomics Platform"/>
            <consortium name="The Broad Institute Genome Sequencing Center for Infectious Disease"/>
            <person name="Wu L."/>
            <person name="Ma J."/>
        </authorList>
    </citation>
    <scope>NUCLEOTIDE SEQUENCE [LARGE SCALE GENOMIC DNA]</scope>
    <source>
        <strain evidence="11">JCM 18542</strain>
    </source>
</reference>
<dbReference type="InterPro" id="IPR020846">
    <property type="entry name" value="MFS_dom"/>
</dbReference>
<dbReference type="PRINTS" id="PR01036">
    <property type="entry name" value="TCRTETB"/>
</dbReference>
<feature type="transmembrane region" description="Helical" evidence="8">
    <location>
        <begin position="352"/>
        <end position="370"/>
    </location>
</feature>
<evidence type="ECO:0000256" key="8">
    <source>
        <dbReference type="SAM" id="Phobius"/>
    </source>
</evidence>
<accession>A0ABP9C3K4</accession>